<keyword evidence="19" id="KW-1185">Reference proteome</keyword>
<dbReference type="Gene3D" id="1.10.510.10">
    <property type="entry name" value="Transferase(Phosphotransferase) domain 1"/>
    <property type="match status" value="1"/>
</dbReference>
<keyword evidence="7" id="KW-0479">Metal-binding</keyword>
<dbReference type="EC" id="2.7.11.1" evidence="3"/>
<dbReference type="InterPro" id="IPR011009">
    <property type="entry name" value="Kinase-like_dom_sf"/>
</dbReference>
<evidence type="ECO:0000256" key="11">
    <source>
        <dbReference type="ARBA" id="ARBA00022842"/>
    </source>
</evidence>
<dbReference type="InterPro" id="IPR001772">
    <property type="entry name" value="KA1_dom"/>
</dbReference>
<dbReference type="InterPro" id="IPR000719">
    <property type="entry name" value="Prot_kinase_dom"/>
</dbReference>
<evidence type="ECO:0000256" key="6">
    <source>
        <dbReference type="ARBA" id="ARBA00022679"/>
    </source>
</evidence>
<keyword evidence="10 14" id="KW-0067">ATP-binding</keyword>
<feature type="region of interest" description="Disordered" evidence="15">
    <location>
        <begin position="1055"/>
        <end position="1087"/>
    </location>
</feature>
<comment type="cofactor">
    <cofactor evidence="1">
        <name>Mg(2+)</name>
        <dbReference type="ChEBI" id="CHEBI:18420"/>
    </cofactor>
</comment>
<dbReference type="Pfam" id="PF00069">
    <property type="entry name" value="Pkinase"/>
    <property type="match status" value="1"/>
</dbReference>
<dbReference type="InterPro" id="IPR034672">
    <property type="entry name" value="SIK"/>
</dbReference>
<comment type="similarity">
    <text evidence="2">Belongs to the protein kinase superfamily. CAMK Ser/Thr protein kinase family. SNF1 subfamily.</text>
</comment>
<dbReference type="PROSITE" id="PS50011">
    <property type="entry name" value="PROTEIN_KINASE_DOM"/>
    <property type="match status" value="1"/>
</dbReference>
<dbReference type="CDD" id="cd14338">
    <property type="entry name" value="UBA_SIK"/>
    <property type="match status" value="1"/>
</dbReference>
<dbReference type="CDD" id="cd14071">
    <property type="entry name" value="STKc_SIK"/>
    <property type="match status" value="1"/>
</dbReference>
<dbReference type="GO" id="GO:0035556">
    <property type="term" value="P:intracellular signal transduction"/>
    <property type="evidence" value="ECO:0007669"/>
    <property type="project" value="TreeGrafter"/>
</dbReference>
<dbReference type="GO" id="GO:0000226">
    <property type="term" value="P:microtubule cytoskeleton organization"/>
    <property type="evidence" value="ECO:0007669"/>
    <property type="project" value="TreeGrafter"/>
</dbReference>
<comment type="caution">
    <text evidence="18">The sequence shown here is derived from an EMBL/GenBank/DDBJ whole genome shotgun (WGS) entry which is preliminary data.</text>
</comment>
<protein>
    <recommendedName>
        <fullName evidence="3">non-specific serine/threonine protein kinase</fullName>
        <ecNumber evidence="3">2.7.11.1</ecNumber>
    </recommendedName>
</protein>
<name>A0AAD8CBY7_BIOPF</name>
<dbReference type="InterPro" id="IPR008271">
    <property type="entry name" value="Ser/Thr_kinase_AS"/>
</dbReference>
<evidence type="ECO:0000256" key="12">
    <source>
        <dbReference type="ARBA" id="ARBA00047899"/>
    </source>
</evidence>
<gene>
    <name evidence="18" type="ORF">Bpfe_001422</name>
</gene>
<evidence type="ECO:0000313" key="18">
    <source>
        <dbReference type="EMBL" id="KAK0069240.1"/>
    </source>
</evidence>
<feature type="region of interest" description="Disordered" evidence="15">
    <location>
        <begin position="1328"/>
        <end position="1436"/>
    </location>
</feature>
<evidence type="ECO:0000256" key="10">
    <source>
        <dbReference type="ARBA" id="ARBA00022840"/>
    </source>
</evidence>
<dbReference type="GO" id="GO:0005524">
    <property type="term" value="F:ATP binding"/>
    <property type="evidence" value="ECO:0007669"/>
    <property type="project" value="UniProtKB-UniRule"/>
</dbReference>
<evidence type="ECO:0000256" key="13">
    <source>
        <dbReference type="ARBA" id="ARBA00048679"/>
    </source>
</evidence>
<proteinExistence type="inferred from homology"/>
<reference evidence="18" key="1">
    <citation type="journal article" date="2023" name="PLoS Negl. Trop. Dis.">
        <title>A genome sequence for Biomphalaria pfeifferi, the major vector snail for the human-infecting parasite Schistosoma mansoni.</title>
        <authorList>
            <person name="Bu L."/>
            <person name="Lu L."/>
            <person name="Laidemitt M.R."/>
            <person name="Zhang S.M."/>
            <person name="Mutuku M."/>
            <person name="Mkoji G."/>
            <person name="Steinauer M."/>
            <person name="Loker E.S."/>
        </authorList>
    </citation>
    <scope>NUCLEOTIDE SEQUENCE</scope>
    <source>
        <strain evidence="18">KasaAsao</strain>
    </source>
</reference>
<feature type="region of interest" description="Disordered" evidence="15">
    <location>
        <begin position="1103"/>
        <end position="1140"/>
    </location>
</feature>
<evidence type="ECO:0000256" key="5">
    <source>
        <dbReference type="ARBA" id="ARBA00022553"/>
    </source>
</evidence>
<dbReference type="PANTHER" id="PTHR24346">
    <property type="entry name" value="MAP/MICROTUBULE AFFINITY-REGULATING KINASE"/>
    <property type="match status" value="1"/>
</dbReference>
<evidence type="ECO:0000259" key="16">
    <source>
        <dbReference type="PROSITE" id="PS50011"/>
    </source>
</evidence>
<dbReference type="SMART" id="SM00220">
    <property type="entry name" value="S_TKc"/>
    <property type="match status" value="1"/>
</dbReference>
<accession>A0AAD8CBY7</accession>
<evidence type="ECO:0000256" key="4">
    <source>
        <dbReference type="ARBA" id="ARBA00022527"/>
    </source>
</evidence>
<dbReference type="PROSITE" id="PS50032">
    <property type="entry name" value="KA1"/>
    <property type="match status" value="1"/>
</dbReference>
<dbReference type="GO" id="GO:0050321">
    <property type="term" value="F:tau-protein kinase activity"/>
    <property type="evidence" value="ECO:0007669"/>
    <property type="project" value="TreeGrafter"/>
</dbReference>
<evidence type="ECO:0000256" key="9">
    <source>
        <dbReference type="ARBA" id="ARBA00022777"/>
    </source>
</evidence>
<feature type="compositionally biased region" description="Polar residues" evidence="15">
    <location>
        <begin position="1412"/>
        <end position="1421"/>
    </location>
</feature>
<dbReference type="SUPFAM" id="SSF56112">
    <property type="entry name" value="Protein kinase-like (PK-like)"/>
    <property type="match status" value="1"/>
</dbReference>
<feature type="compositionally biased region" description="Low complexity" evidence="15">
    <location>
        <begin position="389"/>
        <end position="406"/>
    </location>
</feature>
<feature type="domain" description="Protein kinase" evidence="16">
    <location>
        <begin position="22"/>
        <end position="273"/>
    </location>
</feature>
<feature type="compositionally biased region" description="Low complexity" evidence="15">
    <location>
        <begin position="776"/>
        <end position="785"/>
    </location>
</feature>
<evidence type="ECO:0000313" key="19">
    <source>
        <dbReference type="Proteomes" id="UP001233172"/>
    </source>
</evidence>
<dbReference type="Proteomes" id="UP001233172">
    <property type="component" value="Unassembled WGS sequence"/>
</dbReference>
<feature type="domain" description="KA1" evidence="17">
    <location>
        <begin position="1482"/>
        <end position="1531"/>
    </location>
</feature>
<evidence type="ECO:0000256" key="15">
    <source>
        <dbReference type="SAM" id="MobiDB-lite"/>
    </source>
</evidence>
<dbReference type="InterPro" id="IPR028375">
    <property type="entry name" value="KA1/Ssp2_C"/>
</dbReference>
<dbReference type="EMBL" id="JASAOG010000003">
    <property type="protein sequence ID" value="KAK0069240.1"/>
    <property type="molecule type" value="Genomic_DNA"/>
</dbReference>
<keyword evidence="4" id="KW-0723">Serine/threonine-protein kinase</keyword>
<feature type="compositionally biased region" description="Low complexity" evidence="15">
    <location>
        <begin position="1332"/>
        <end position="1347"/>
    </location>
</feature>
<evidence type="ECO:0000256" key="2">
    <source>
        <dbReference type="ARBA" id="ARBA00006234"/>
    </source>
</evidence>
<dbReference type="GO" id="GO:0046872">
    <property type="term" value="F:metal ion binding"/>
    <property type="evidence" value="ECO:0007669"/>
    <property type="project" value="UniProtKB-KW"/>
</dbReference>
<keyword evidence="11" id="KW-0460">Magnesium</keyword>
<comment type="catalytic activity">
    <reaction evidence="12">
        <text>L-threonyl-[protein] + ATP = O-phospho-L-threonyl-[protein] + ADP + H(+)</text>
        <dbReference type="Rhea" id="RHEA:46608"/>
        <dbReference type="Rhea" id="RHEA-COMP:11060"/>
        <dbReference type="Rhea" id="RHEA-COMP:11605"/>
        <dbReference type="ChEBI" id="CHEBI:15378"/>
        <dbReference type="ChEBI" id="CHEBI:30013"/>
        <dbReference type="ChEBI" id="CHEBI:30616"/>
        <dbReference type="ChEBI" id="CHEBI:61977"/>
        <dbReference type="ChEBI" id="CHEBI:456216"/>
        <dbReference type="EC" id="2.7.11.1"/>
    </reaction>
</comment>
<feature type="compositionally biased region" description="Low complexity" evidence="15">
    <location>
        <begin position="1376"/>
        <end position="1393"/>
    </location>
</feature>
<dbReference type="PANTHER" id="PTHR24346:SF42">
    <property type="entry name" value="SERINE_THREONINE-PROTEIN KINASE SIK3"/>
    <property type="match status" value="1"/>
</dbReference>
<feature type="region of interest" description="Disordered" evidence="15">
    <location>
        <begin position="386"/>
        <end position="406"/>
    </location>
</feature>
<keyword evidence="6" id="KW-0808">Transferase</keyword>
<dbReference type="InterPro" id="IPR057380">
    <property type="entry name" value="UBA_SIK1/2/3"/>
</dbReference>
<evidence type="ECO:0000256" key="7">
    <source>
        <dbReference type="ARBA" id="ARBA00022723"/>
    </source>
</evidence>
<sequence>MAADRAGGKEKAGIGPVRVGYYEMERTIGKGNFAVVKLATHIATKTKVAIKIVDKSQLDEDNLGKIYREIEIMKLLRHPHIIRLYQVMQSERMLYLVTEYASGGEIFDHLVAHGRMNEKEARKKFHQIVSAVAYCHNRGVVHRDLKAENLLLDANLNIKIADFGFSNFFSPKTLLKTWCGSPPYAAPELFEGVEYDAPKVDVWSLGVVLYVLVCGALPFDGSTLQSLRNRVLAGKYRIPFYMTRDCENLISNMLVVDSEKRYTIAQIIQHSWMRAGYDECDELLDSVACDEEHNTPVDSELGQQILNHMASLGQDIQTTIKSVESNSFDHHSAIYHLLADKFRKHPRSMTCKPQSTIQSSPLPILTRSERRSSITTGIVERVEAENTEQSLTIQATSSSSSPISSASPISALSAHLSALAAFRSQYTQFEDSSNQSDSDEEPSPEALARYLAMRRHTVGVGDPRHEVTDDLRVKLPPYYPLMPQTVASPYLPPVDIDVSEQSQCLPVMSTWTHNPLLMTTNYLHPSENSNLLRPPVVFGPASSFLGRRASDGGANIHLFSHFQRQFYANSQPGSHEGLPQSLSPTGIPLPTPSLHNSVTVEESEEPDSDSILEYMSSRGVNKRHTLAMVSAEELQQKLSLQQPMRSRRSSGLLSPSERTFYRDSFKDVHALHLPSERFSPVRRASDGTAISGKHQSHLESLYNQTVSHGTSQPTTSHSSLKQLQLECHELQKQSGCVPAEKQAELQQQHALHRLQKHSLQTSLCGSPIPSPPPSSSPSFVSSRPLSPESSLLYQQLQQLQLHHIVTAGGSPSTSPTPSGLQRASPPLLSGGITSGFPISGIKPSAGGITSGIPHQFGGITSGIPHQYTMKTGGITSGLPISSVLGSPSSGSIVSGIPSPAALGQSPTQLENCVSAEPGSIPAYSFTQMMQGLQSGSDTPPENFSKLLQTLQSPRLSSSGNVGQNSYFVDPSCGSARYIGGFQRSSDSPPHLTAGIYPGMLQNYVQRSSPPSSFQNLHMIREDAGDVMDNGAEDFEEDIEEMEDFEVDVRSGEFSKRKSVIQHQPLTPTSSSELDQYFQEPESPDQAHHERYALSRKHHYAKNPQISITDAHGHVTDVITTDPSDMSDDRLDSPRNSVTKNLSGVDVSMSSAGSQFHQLHQHCANQQKLKQLFNPSWVNTNLASIPGTSVTVTSIGQSSFLPYTPPTSRSDAFAGSSYMAMPGAGSAMRHRTSASWLRRHANGFHHHHSHHHQHQLASEASCDIYSPLYVPQISDSLSFMSFGGEARSYQNKAIPLLSARAVSPTCFPPSHLDNACSTNDISIEHSMNVSTHSLPSSPATSPVPVSSPLHDRSPSPRSSSSPSPPQITPSLNTLSRPSSPLFPSVGPSPSSSSPTYGCYSPATSPFPTPTNTPRPSICNTDSGHSEMEHDLSPFSDEPNMSSILLEIKTTHRKSVEDVLQAVKAALDSICPQVDYQCSETSFKLNGHSDLQMELEVCSNRDGHVPGLQVRKLSGNNLEYAKLCSHLMACVNN</sequence>
<dbReference type="SUPFAM" id="SSF103243">
    <property type="entry name" value="KA1-like"/>
    <property type="match status" value="1"/>
</dbReference>
<evidence type="ECO:0000256" key="8">
    <source>
        <dbReference type="ARBA" id="ARBA00022741"/>
    </source>
</evidence>
<evidence type="ECO:0000256" key="14">
    <source>
        <dbReference type="PROSITE-ProRule" id="PRU10141"/>
    </source>
</evidence>
<dbReference type="GO" id="GO:0005737">
    <property type="term" value="C:cytoplasm"/>
    <property type="evidence" value="ECO:0007669"/>
    <property type="project" value="TreeGrafter"/>
</dbReference>
<feature type="region of interest" description="Disordered" evidence="15">
    <location>
        <begin position="570"/>
        <end position="594"/>
    </location>
</feature>
<dbReference type="Pfam" id="PF23312">
    <property type="entry name" value="UBA_SIK3"/>
    <property type="match status" value="1"/>
</dbReference>
<dbReference type="Gene3D" id="3.30.310.80">
    <property type="entry name" value="Kinase associated domain 1, KA1"/>
    <property type="match status" value="1"/>
</dbReference>
<keyword evidence="8 14" id="KW-0547">Nucleotide-binding</keyword>
<organism evidence="18 19">
    <name type="scientific">Biomphalaria pfeifferi</name>
    <name type="common">Bloodfluke planorb</name>
    <name type="synonym">Freshwater snail</name>
    <dbReference type="NCBI Taxonomy" id="112525"/>
    <lineage>
        <taxon>Eukaryota</taxon>
        <taxon>Metazoa</taxon>
        <taxon>Spiralia</taxon>
        <taxon>Lophotrochozoa</taxon>
        <taxon>Mollusca</taxon>
        <taxon>Gastropoda</taxon>
        <taxon>Heterobranchia</taxon>
        <taxon>Euthyneura</taxon>
        <taxon>Panpulmonata</taxon>
        <taxon>Hygrophila</taxon>
        <taxon>Lymnaeoidea</taxon>
        <taxon>Planorbidae</taxon>
        <taxon>Biomphalaria</taxon>
    </lineage>
</organism>
<dbReference type="FunFam" id="1.10.510.10:FF:000156">
    <property type="entry name" value="Serine/threonine-protein kinase SIK3 homolog"/>
    <property type="match status" value="1"/>
</dbReference>
<reference evidence="18" key="2">
    <citation type="submission" date="2023-04" db="EMBL/GenBank/DDBJ databases">
        <authorList>
            <person name="Bu L."/>
            <person name="Lu L."/>
            <person name="Laidemitt M.R."/>
            <person name="Zhang S.M."/>
            <person name="Mutuku M."/>
            <person name="Mkoji G."/>
            <person name="Steinauer M."/>
            <person name="Loker E.S."/>
        </authorList>
    </citation>
    <scope>NUCLEOTIDE SEQUENCE</scope>
    <source>
        <strain evidence="18">KasaAsao</strain>
        <tissue evidence="18">Whole Snail</tissue>
    </source>
</reference>
<evidence type="ECO:0000256" key="3">
    <source>
        <dbReference type="ARBA" id="ARBA00012513"/>
    </source>
</evidence>
<dbReference type="PROSITE" id="PS00108">
    <property type="entry name" value="PROTEIN_KINASE_ST"/>
    <property type="match status" value="1"/>
</dbReference>
<dbReference type="FunFam" id="3.30.200.20:FF:000003">
    <property type="entry name" value="Non-specific serine/threonine protein kinase"/>
    <property type="match status" value="1"/>
</dbReference>
<feature type="binding site" evidence="14">
    <location>
        <position position="51"/>
    </location>
    <ligand>
        <name>ATP</name>
        <dbReference type="ChEBI" id="CHEBI:30616"/>
    </ligand>
</feature>
<keyword evidence="9 18" id="KW-0418">Kinase</keyword>
<evidence type="ECO:0000259" key="17">
    <source>
        <dbReference type="PROSITE" id="PS50032"/>
    </source>
</evidence>
<dbReference type="InterPro" id="IPR017441">
    <property type="entry name" value="Protein_kinase_ATP_BS"/>
</dbReference>
<feature type="compositionally biased region" description="Polar residues" evidence="15">
    <location>
        <begin position="1060"/>
        <end position="1073"/>
    </location>
</feature>
<evidence type="ECO:0000256" key="1">
    <source>
        <dbReference type="ARBA" id="ARBA00001946"/>
    </source>
</evidence>
<comment type="catalytic activity">
    <reaction evidence="13">
        <text>L-seryl-[protein] + ATP = O-phospho-L-seryl-[protein] + ADP + H(+)</text>
        <dbReference type="Rhea" id="RHEA:17989"/>
        <dbReference type="Rhea" id="RHEA-COMP:9863"/>
        <dbReference type="Rhea" id="RHEA-COMP:11604"/>
        <dbReference type="ChEBI" id="CHEBI:15378"/>
        <dbReference type="ChEBI" id="CHEBI:29999"/>
        <dbReference type="ChEBI" id="CHEBI:30616"/>
        <dbReference type="ChEBI" id="CHEBI:83421"/>
        <dbReference type="ChEBI" id="CHEBI:456216"/>
        <dbReference type="EC" id="2.7.11.1"/>
    </reaction>
</comment>
<keyword evidence="5" id="KW-0597">Phosphoprotein</keyword>
<feature type="region of interest" description="Disordered" evidence="15">
    <location>
        <begin position="747"/>
        <end position="785"/>
    </location>
</feature>
<dbReference type="PROSITE" id="PS00107">
    <property type="entry name" value="PROTEIN_KINASE_ATP"/>
    <property type="match status" value="1"/>
</dbReference>